<evidence type="ECO:0000313" key="1">
    <source>
        <dbReference type="EMBL" id="SVD61975.1"/>
    </source>
</evidence>
<sequence length="24" mass="2909">MFDYSDYRTYIFSINRCAIAEKSD</sequence>
<dbReference type="AlphaFoldDB" id="A0A382WU91"/>
<organism evidence="1">
    <name type="scientific">marine metagenome</name>
    <dbReference type="NCBI Taxonomy" id="408172"/>
    <lineage>
        <taxon>unclassified sequences</taxon>
        <taxon>metagenomes</taxon>
        <taxon>ecological metagenomes</taxon>
    </lineage>
</organism>
<gene>
    <name evidence="1" type="ORF">METZ01_LOCUS414829</name>
</gene>
<name>A0A382WU91_9ZZZZ</name>
<reference evidence="1" key="1">
    <citation type="submission" date="2018-05" db="EMBL/GenBank/DDBJ databases">
        <authorList>
            <person name="Lanie J.A."/>
            <person name="Ng W.-L."/>
            <person name="Kazmierczak K.M."/>
            <person name="Andrzejewski T.M."/>
            <person name="Davidsen T.M."/>
            <person name="Wayne K.J."/>
            <person name="Tettelin H."/>
            <person name="Glass J.I."/>
            <person name="Rusch D."/>
            <person name="Podicherti R."/>
            <person name="Tsui H.-C.T."/>
            <person name="Winkler M.E."/>
        </authorList>
    </citation>
    <scope>NUCLEOTIDE SEQUENCE</scope>
</reference>
<dbReference type="EMBL" id="UINC01162294">
    <property type="protein sequence ID" value="SVD61975.1"/>
    <property type="molecule type" value="Genomic_DNA"/>
</dbReference>
<protein>
    <submittedName>
        <fullName evidence="1">Uncharacterized protein</fullName>
    </submittedName>
</protein>
<accession>A0A382WU91</accession>
<proteinExistence type="predicted"/>